<reference evidence="3" key="1">
    <citation type="journal article" date="2020" name="Genome Biol.">
        <title>Gamete binning: chromosome-level and haplotype-resolved genome assembly enabled by high-throughput single-cell sequencing of gamete genomes.</title>
        <authorList>
            <person name="Campoy J.A."/>
            <person name="Sun H."/>
            <person name="Goel M."/>
            <person name="Jiao W.-B."/>
            <person name="Folz-Donahue K."/>
            <person name="Wang N."/>
            <person name="Rubio M."/>
            <person name="Liu C."/>
            <person name="Kukat C."/>
            <person name="Ruiz D."/>
            <person name="Huettel B."/>
            <person name="Schneeberger K."/>
        </authorList>
    </citation>
    <scope>NUCLEOTIDE SEQUENCE [LARGE SCALE GENOMIC DNA]</scope>
    <source>
        <strain evidence="3">cv. Rojo Pasion</strain>
    </source>
</reference>
<gene>
    <name evidence="2" type="ORF">ORAREDHAP_LOCUS11005</name>
</gene>
<accession>A0A6J5WK05</accession>
<feature type="region of interest" description="Disordered" evidence="1">
    <location>
        <begin position="16"/>
        <end position="38"/>
    </location>
</feature>
<dbReference type="EMBL" id="CAEKKB010000002">
    <property type="protein sequence ID" value="CAB4298558.1"/>
    <property type="molecule type" value="Genomic_DNA"/>
</dbReference>
<keyword evidence="3" id="KW-1185">Reference proteome</keyword>
<name>A0A6J5WK05_PRUAR</name>
<proteinExistence type="predicted"/>
<evidence type="ECO:0000313" key="3">
    <source>
        <dbReference type="Proteomes" id="UP000507245"/>
    </source>
</evidence>
<dbReference type="Proteomes" id="UP000507245">
    <property type="component" value="Unassembled WGS sequence"/>
</dbReference>
<sequence length="306" mass="33619">MVCPIDSEIGDGFAPFSISSKRGPKTIHRSPYQGNKNNKALGAPPELQATLGLLQYCFTWCLQERYSCAWTNILNNYLPACLPPEASIRRGFATNPISGAGHADSTPGLLAAGDVDSTPPGTKTKGLLSAAMKNIGISCMGLVESPSVVHQLYRYRHSHDRYVTFFTRARSSTCSELSLVLLLCIVELDSLDGANRWQRTGQTRLNHLRAASAFRTCNCCVVVGRCVRVVGWCCVHGSGGGGVNIVEKRHRRGRFDFAFSVRTKHYLLNKIAIFSDSYCPYVIISVLLVHFGFCEGFKVLGLEIHK</sequence>
<protein>
    <submittedName>
        <fullName evidence="2">Uncharacterized protein</fullName>
    </submittedName>
</protein>
<evidence type="ECO:0000313" key="2">
    <source>
        <dbReference type="EMBL" id="CAB4298558.1"/>
    </source>
</evidence>
<evidence type="ECO:0000256" key="1">
    <source>
        <dbReference type="SAM" id="MobiDB-lite"/>
    </source>
</evidence>
<organism evidence="2 3">
    <name type="scientific">Prunus armeniaca</name>
    <name type="common">Apricot</name>
    <name type="synonym">Armeniaca vulgaris</name>
    <dbReference type="NCBI Taxonomy" id="36596"/>
    <lineage>
        <taxon>Eukaryota</taxon>
        <taxon>Viridiplantae</taxon>
        <taxon>Streptophyta</taxon>
        <taxon>Embryophyta</taxon>
        <taxon>Tracheophyta</taxon>
        <taxon>Spermatophyta</taxon>
        <taxon>Magnoliopsida</taxon>
        <taxon>eudicotyledons</taxon>
        <taxon>Gunneridae</taxon>
        <taxon>Pentapetalae</taxon>
        <taxon>rosids</taxon>
        <taxon>fabids</taxon>
        <taxon>Rosales</taxon>
        <taxon>Rosaceae</taxon>
        <taxon>Amygdaloideae</taxon>
        <taxon>Amygdaleae</taxon>
        <taxon>Prunus</taxon>
    </lineage>
</organism>
<dbReference type="AlphaFoldDB" id="A0A6J5WK05"/>